<evidence type="ECO:0000313" key="5">
    <source>
        <dbReference type="Proteomes" id="UP000281708"/>
    </source>
</evidence>
<feature type="domain" description="Phosphoribosyltransferase" evidence="3">
    <location>
        <begin position="121"/>
        <end position="232"/>
    </location>
</feature>
<comment type="similarity">
    <text evidence="1">Belongs to the ComF/GntX family.</text>
</comment>
<dbReference type="Gene3D" id="3.40.50.2020">
    <property type="match status" value="1"/>
</dbReference>
<sequence length="256" mass="26411">MAGVSLLDALLDLAAGTVCVGCARPGRVLCLACEAALPLRPRAARPTPRPAGLAPTVAAGGYDDPVVRAMVIAHKERRAFALARPLGDLLASAAAGLVERPCLAGSRVLLVPVPSRPAVVARRGHDPVQRVARRAAARLRAAGHDVRAVDVLRQSERPQDQGDLGGAQRRENVRRTMAARGAALRRLAREGAPVAAVVVDDVVTTGSTAREAQRALAAVGVSVAGIACVAATDVRTAGDGSPPIAYRRPMEPDSAI</sequence>
<evidence type="ECO:0000256" key="1">
    <source>
        <dbReference type="ARBA" id="ARBA00008007"/>
    </source>
</evidence>
<dbReference type="Proteomes" id="UP000281708">
    <property type="component" value="Unassembled WGS sequence"/>
</dbReference>
<dbReference type="InterPro" id="IPR051910">
    <property type="entry name" value="ComF/GntX_DNA_util-trans"/>
</dbReference>
<evidence type="ECO:0000259" key="3">
    <source>
        <dbReference type="Pfam" id="PF00156"/>
    </source>
</evidence>
<evidence type="ECO:0000313" key="4">
    <source>
        <dbReference type="EMBL" id="RLV49893.1"/>
    </source>
</evidence>
<dbReference type="InterPro" id="IPR029057">
    <property type="entry name" value="PRTase-like"/>
</dbReference>
<dbReference type="PANTHER" id="PTHR47505:SF1">
    <property type="entry name" value="DNA UTILIZATION PROTEIN YHGH"/>
    <property type="match status" value="1"/>
</dbReference>
<feature type="region of interest" description="Disordered" evidence="2">
    <location>
        <begin position="153"/>
        <end position="172"/>
    </location>
</feature>
<comment type="caution">
    <text evidence="4">The sequence shown here is derived from an EMBL/GenBank/DDBJ whole genome shotgun (WGS) entry which is preliminary data.</text>
</comment>
<dbReference type="EMBL" id="RDBE01000006">
    <property type="protein sequence ID" value="RLV49893.1"/>
    <property type="molecule type" value="Genomic_DNA"/>
</dbReference>
<dbReference type="PANTHER" id="PTHR47505">
    <property type="entry name" value="DNA UTILIZATION PROTEIN YHGH"/>
    <property type="match status" value="1"/>
</dbReference>
<dbReference type="Pfam" id="PF00156">
    <property type="entry name" value="Pribosyltran"/>
    <property type="match status" value="1"/>
</dbReference>
<dbReference type="AlphaFoldDB" id="A0A3L8P549"/>
<name>A0A3L8P549_9ACTN</name>
<evidence type="ECO:0000256" key="2">
    <source>
        <dbReference type="SAM" id="MobiDB-lite"/>
    </source>
</evidence>
<accession>A0A3L8P549</accession>
<gene>
    <name evidence="4" type="ORF">D9V37_08395</name>
</gene>
<protein>
    <submittedName>
        <fullName evidence="4">ComF family protein</fullName>
    </submittedName>
</protein>
<proteinExistence type="inferred from homology"/>
<dbReference type="InterPro" id="IPR000836">
    <property type="entry name" value="PRTase_dom"/>
</dbReference>
<reference evidence="4 5" key="1">
    <citation type="submission" date="2018-10" db="EMBL/GenBank/DDBJ databases">
        <title>Marmoricola sp. 4Q3S-7 whole genome shotgun sequence.</title>
        <authorList>
            <person name="Li F."/>
        </authorList>
    </citation>
    <scope>NUCLEOTIDE SEQUENCE [LARGE SCALE GENOMIC DNA]</scope>
    <source>
        <strain evidence="4 5">4Q3S-7</strain>
    </source>
</reference>
<organism evidence="4 5">
    <name type="scientific">Nocardioides mangrovicus</name>
    <dbReference type="NCBI Taxonomy" id="2478913"/>
    <lineage>
        <taxon>Bacteria</taxon>
        <taxon>Bacillati</taxon>
        <taxon>Actinomycetota</taxon>
        <taxon>Actinomycetes</taxon>
        <taxon>Propionibacteriales</taxon>
        <taxon>Nocardioidaceae</taxon>
        <taxon>Nocardioides</taxon>
    </lineage>
</organism>
<dbReference type="OrthoDB" id="5244859at2"/>
<keyword evidence="5" id="KW-1185">Reference proteome</keyword>
<dbReference type="SUPFAM" id="SSF53271">
    <property type="entry name" value="PRTase-like"/>
    <property type="match status" value="1"/>
</dbReference>